<dbReference type="SUPFAM" id="SSF103473">
    <property type="entry name" value="MFS general substrate transporter"/>
    <property type="match status" value="1"/>
</dbReference>
<feature type="transmembrane region" description="Helical" evidence="6">
    <location>
        <begin position="298"/>
        <end position="318"/>
    </location>
</feature>
<dbReference type="EMBL" id="BJVJ01000068">
    <property type="protein sequence ID" value="GEL25933.1"/>
    <property type="molecule type" value="Genomic_DNA"/>
</dbReference>
<feature type="region of interest" description="Disordered" evidence="5">
    <location>
        <begin position="1"/>
        <end position="31"/>
    </location>
</feature>
<name>A0A511DNU1_9PSEU</name>
<feature type="transmembrane region" description="Helical" evidence="6">
    <location>
        <begin position="196"/>
        <end position="216"/>
    </location>
</feature>
<gene>
    <name evidence="8" type="ORF">PSU4_48870</name>
</gene>
<evidence type="ECO:0000313" key="9">
    <source>
        <dbReference type="Proteomes" id="UP000321685"/>
    </source>
</evidence>
<dbReference type="PROSITE" id="PS50850">
    <property type="entry name" value="MFS"/>
    <property type="match status" value="1"/>
</dbReference>
<keyword evidence="3 6" id="KW-1133">Transmembrane helix</keyword>
<evidence type="ECO:0000256" key="2">
    <source>
        <dbReference type="ARBA" id="ARBA00022692"/>
    </source>
</evidence>
<evidence type="ECO:0000256" key="3">
    <source>
        <dbReference type="ARBA" id="ARBA00022989"/>
    </source>
</evidence>
<evidence type="ECO:0000256" key="6">
    <source>
        <dbReference type="SAM" id="Phobius"/>
    </source>
</evidence>
<dbReference type="AlphaFoldDB" id="A0A511DNU1"/>
<dbReference type="InterPro" id="IPR036259">
    <property type="entry name" value="MFS_trans_sf"/>
</dbReference>
<dbReference type="PANTHER" id="PTHR11360">
    <property type="entry name" value="MONOCARBOXYLATE TRANSPORTER"/>
    <property type="match status" value="1"/>
</dbReference>
<accession>A0A511DNU1</accession>
<dbReference type="Proteomes" id="UP000321685">
    <property type="component" value="Unassembled WGS sequence"/>
</dbReference>
<dbReference type="PANTHER" id="PTHR11360:SF284">
    <property type="entry name" value="EG:103B4.3 PROTEIN-RELATED"/>
    <property type="match status" value="1"/>
</dbReference>
<dbReference type="Pfam" id="PF07690">
    <property type="entry name" value="MFS_1"/>
    <property type="match status" value="1"/>
</dbReference>
<protein>
    <submittedName>
        <fullName evidence="8">MFS transporter</fullName>
    </submittedName>
</protein>
<feature type="transmembrane region" description="Helical" evidence="6">
    <location>
        <begin position="386"/>
        <end position="405"/>
    </location>
</feature>
<feature type="domain" description="Major facilitator superfamily (MFS) profile" evidence="7">
    <location>
        <begin position="37"/>
        <end position="441"/>
    </location>
</feature>
<keyword evidence="4 6" id="KW-0472">Membrane</keyword>
<dbReference type="GO" id="GO:0022857">
    <property type="term" value="F:transmembrane transporter activity"/>
    <property type="evidence" value="ECO:0007669"/>
    <property type="project" value="InterPro"/>
</dbReference>
<keyword evidence="2 6" id="KW-0812">Transmembrane</keyword>
<dbReference type="CDD" id="cd17355">
    <property type="entry name" value="MFS_YcxA_like"/>
    <property type="match status" value="1"/>
</dbReference>
<comment type="caution">
    <text evidence="8">The sequence shown here is derived from an EMBL/GenBank/DDBJ whole genome shotgun (WGS) entry which is preliminary data.</text>
</comment>
<evidence type="ECO:0000256" key="5">
    <source>
        <dbReference type="SAM" id="MobiDB-lite"/>
    </source>
</evidence>
<dbReference type="InterPro" id="IPR011701">
    <property type="entry name" value="MFS"/>
</dbReference>
<dbReference type="GO" id="GO:0005886">
    <property type="term" value="C:plasma membrane"/>
    <property type="evidence" value="ECO:0007669"/>
    <property type="project" value="UniProtKB-SubCell"/>
</dbReference>
<feature type="transmembrane region" description="Helical" evidence="6">
    <location>
        <begin position="38"/>
        <end position="58"/>
    </location>
</feature>
<sequence length="451" mass="46998">MANRRLSDVSDTVPEVGTPEPTARPTGRDPHRHRIHPAWGVAAVTFLALLGAAAFRSTPSVLIEPLHQEFGWTVGTISAALSVNLALFGLTAPFAAALMERFGIRRVVSGALLLVAIGSGLTVFMTASWQLILLWGVVVGLGTGSMAMALVATVVGRWFVARRGLVSGLLTAASAAGQLVFLPLIAWIATSSGWRPAALTTSLVALGVVPLVLLLMRDRPSDVDVLPYGGTPADVTDPLRSGAARIAVDALRTAARVPTFWLLIGGFFICGATTAGLVQSHFVPAAHDHGMPATTAAGLLALVGVFDLVGTVGSGWLTDRVDARVLLGIYYAGRGVSLAVLPPLFGTDLQASMLAFVIFYGLDWVATVPPTLALTRQVFGAKAPVVFGWIFAAHQIGAAFAALVAGLIRDALGSYDLAWYGGAVLCVLAAIMSISIRTARRSADQPGTPAR</sequence>
<dbReference type="Gene3D" id="1.20.1250.20">
    <property type="entry name" value="MFS general substrate transporter like domains"/>
    <property type="match status" value="2"/>
</dbReference>
<comment type="subcellular location">
    <subcellularLocation>
        <location evidence="1">Cell membrane</location>
        <topology evidence="1">Multi-pass membrane protein</topology>
    </subcellularLocation>
</comment>
<feature type="transmembrane region" description="Helical" evidence="6">
    <location>
        <begin position="132"/>
        <end position="156"/>
    </location>
</feature>
<keyword evidence="9" id="KW-1185">Reference proteome</keyword>
<feature type="transmembrane region" description="Helical" evidence="6">
    <location>
        <begin position="325"/>
        <end position="345"/>
    </location>
</feature>
<evidence type="ECO:0000256" key="4">
    <source>
        <dbReference type="ARBA" id="ARBA00023136"/>
    </source>
</evidence>
<feature type="transmembrane region" description="Helical" evidence="6">
    <location>
        <begin position="70"/>
        <end position="95"/>
    </location>
</feature>
<reference evidence="8 9" key="1">
    <citation type="submission" date="2019-07" db="EMBL/GenBank/DDBJ databases">
        <title>Whole genome shotgun sequence of Pseudonocardia sulfidoxydans NBRC 16205.</title>
        <authorList>
            <person name="Hosoyama A."/>
            <person name="Uohara A."/>
            <person name="Ohji S."/>
            <person name="Ichikawa N."/>
        </authorList>
    </citation>
    <scope>NUCLEOTIDE SEQUENCE [LARGE SCALE GENOMIC DNA]</scope>
    <source>
        <strain evidence="8 9">NBRC 16205</strain>
    </source>
</reference>
<feature type="transmembrane region" description="Helical" evidence="6">
    <location>
        <begin position="351"/>
        <end position="374"/>
    </location>
</feature>
<evidence type="ECO:0000313" key="8">
    <source>
        <dbReference type="EMBL" id="GEL25933.1"/>
    </source>
</evidence>
<feature type="transmembrane region" description="Helical" evidence="6">
    <location>
        <begin position="260"/>
        <end position="278"/>
    </location>
</feature>
<dbReference type="InterPro" id="IPR050327">
    <property type="entry name" value="Proton-linked_MCT"/>
</dbReference>
<evidence type="ECO:0000259" key="7">
    <source>
        <dbReference type="PROSITE" id="PS50850"/>
    </source>
</evidence>
<organism evidence="8 9">
    <name type="scientific">Pseudonocardia sulfidoxydans NBRC 16205</name>
    <dbReference type="NCBI Taxonomy" id="1223511"/>
    <lineage>
        <taxon>Bacteria</taxon>
        <taxon>Bacillati</taxon>
        <taxon>Actinomycetota</taxon>
        <taxon>Actinomycetes</taxon>
        <taxon>Pseudonocardiales</taxon>
        <taxon>Pseudonocardiaceae</taxon>
        <taxon>Pseudonocardia</taxon>
    </lineage>
</organism>
<feature type="transmembrane region" description="Helical" evidence="6">
    <location>
        <begin position="168"/>
        <end position="190"/>
    </location>
</feature>
<feature type="transmembrane region" description="Helical" evidence="6">
    <location>
        <begin position="107"/>
        <end position="126"/>
    </location>
</feature>
<feature type="transmembrane region" description="Helical" evidence="6">
    <location>
        <begin position="417"/>
        <end position="436"/>
    </location>
</feature>
<proteinExistence type="predicted"/>
<evidence type="ECO:0000256" key="1">
    <source>
        <dbReference type="ARBA" id="ARBA00004651"/>
    </source>
</evidence>
<dbReference type="InterPro" id="IPR020846">
    <property type="entry name" value="MFS_dom"/>
</dbReference>